<sequence>MSRNEKNGFLPSYEDSLTFTTPSNRFRTSQINRTQSPSRGQQILDNLTLVRAQHLRTIINEQIIPIVEQQSLYGIAQTTIAMIPSDVPIPAQETERSEFSFDTGNEKKVEVIGFSSDGEPQIVRLEGPMNKTEFWRPQAIVHDLERLLKESLNASPHLRPPSPRQTVVERPPSRQGRWSLFSKAANQEERSPSGNPEVGVRPPPDNAGQVLVRARLEELCLRTVTDFGLYDTMSRQCIIIKIDARC</sequence>
<dbReference type="EMBL" id="JAGMWT010000016">
    <property type="protein sequence ID" value="KAH7115177.1"/>
    <property type="molecule type" value="Genomic_DNA"/>
</dbReference>
<evidence type="ECO:0000256" key="1">
    <source>
        <dbReference type="SAM" id="MobiDB-lite"/>
    </source>
</evidence>
<dbReference type="AlphaFoldDB" id="A0A9P9DA01"/>
<organism evidence="2 3">
    <name type="scientific">Dendryphion nanum</name>
    <dbReference type="NCBI Taxonomy" id="256645"/>
    <lineage>
        <taxon>Eukaryota</taxon>
        <taxon>Fungi</taxon>
        <taxon>Dikarya</taxon>
        <taxon>Ascomycota</taxon>
        <taxon>Pezizomycotina</taxon>
        <taxon>Dothideomycetes</taxon>
        <taxon>Pleosporomycetidae</taxon>
        <taxon>Pleosporales</taxon>
        <taxon>Torulaceae</taxon>
        <taxon>Dendryphion</taxon>
    </lineage>
</organism>
<evidence type="ECO:0000313" key="3">
    <source>
        <dbReference type="Proteomes" id="UP000700596"/>
    </source>
</evidence>
<dbReference type="OrthoDB" id="3914029at2759"/>
<dbReference type="Proteomes" id="UP000700596">
    <property type="component" value="Unassembled WGS sequence"/>
</dbReference>
<accession>A0A9P9DA01</accession>
<comment type="caution">
    <text evidence="2">The sequence shown here is derived from an EMBL/GenBank/DDBJ whole genome shotgun (WGS) entry which is preliminary data.</text>
</comment>
<gene>
    <name evidence="2" type="ORF">B0J11DRAFT_126235</name>
</gene>
<evidence type="ECO:0000313" key="2">
    <source>
        <dbReference type="EMBL" id="KAH7115177.1"/>
    </source>
</evidence>
<proteinExistence type="predicted"/>
<reference evidence="2" key="1">
    <citation type="journal article" date="2021" name="Nat. Commun.">
        <title>Genetic determinants of endophytism in the Arabidopsis root mycobiome.</title>
        <authorList>
            <person name="Mesny F."/>
            <person name="Miyauchi S."/>
            <person name="Thiergart T."/>
            <person name="Pickel B."/>
            <person name="Atanasova L."/>
            <person name="Karlsson M."/>
            <person name="Huettel B."/>
            <person name="Barry K.W."/>
            <person name="Haridas S."/>
            <person name="Chen C."/>
            <person name="Bauer D."/>
            <person name="Andreopoulos W."/>
            <person name="Pangilinan J."/>
            <person name="LaButti K."/>
            <person name="Riley R."/>
            <person name="Lipzen A."/>
            <person name="Clum A."/>
            <person name="Drula E."/>
            <person name="Henrissat B."/>
            <person name="Kohler A."/>
            <person name="Grigoriev I.V."/>
            <person name="Martin F.M."/>
            <person name="Hacquard S."/>
        </authorList>
    </citation>
    <scope>NUCLEOTIDE SEQUENCE</scope>
    <source>
        <strain evidence="2">MPI-CAGE-CH-0243</strain>
    </source>
</reference>
<feature type="region of interest" description="Disordered" evidence="1">
    <location>
        <begin position="152"/>
        <end position="206"/>
    </location>
</feature>
<keyword evidence="3" id="KW-1185">Reference proteome</keyword>
<protein>
    <submittedName>
        <fullName evidence="2">Uncharacterized protein</fullName>
    </submittedName>
</protein>
<name>A0A9P9DA01_9PLEO</name>